<name>A0A3D8T211_9HELO</name>
<feature type="region of interest" description="Disordered" evidence="1">
    <location>
        <begin position="281"/>
        <end position="317"/>
    </location>
</feature>
<proteinExistence type="predicted"/>
<sequence>MASEPSNGFSFINVYGAPGTVDPSVTRSIKAHVMRRYRTQQRLERKLKGHGSERGAAPKKRILYYPEIFARANRKEREACVCQEPTLHVGVESRSDFAPATLSACDIKSAPQRDEASLKISEGRDIDLRNGAMQFLEQQSVLNILDGGLNPYEVLPIPASPRVLMLLHYNTSLCIRTSVHADPTGRYPSYCIEDAAWLFMTLSFSAARCHLQTGFDQAESTYYLAKSISMVNKNLSDSSRQVADSTIATVACLTNMEASSPLNPPSNENEPYLPPCHRAESQRNHLKCSHPYERPAKDGRNEGRARQSGDGRHPAQDGNLVFAAGADLCNAARSQTTPRFPLLLFENLLSLSQCSPLKSPKCYELAPGKSLTAAAIAQGHSGALQILQSLHELSVFLNIMGPDQQALPANAAYPDRVYGVEHRILTQLAHQAPDSNAVFGPLLHAGLLYIYTNLRQTPVGGEIRQALVARLKTSLMVPDALLPAELYPAELLWASMLGGFAALDPSHRACAVDEDLRCTTQTSGPGNRRGNEDEQEVESGSSKLEAESTQGVARRKDAWYKSKFSANHFSYYNATHYRSI</sequence>
<feature type="region of interest" description="Disordered" evidence="1">
    <location>
        <begin position="519"/>
        <end position="554"/>
    </location>
</feature>
<evidence type="ECO:0000256" key="1">
    <source>
        <dbReference type="SAM" id="MobiDB-lite"/>
    </source>
</evidence>
<comment type="caution">
    <text evidence="2">The sequence shown here is derived from an EMBL/GenBank/DDBJ whole genome shotgun (WGS) entry which is preliminary data.</text>
</comment>
<feature type="compositionally biased region" description="Polar residues" evidence="1">
    <location>
        <begin position="538"/>
        <end position="551"/>
    </location>
</feature>
<protein>
    <submittedName>
        <fullName evidence="2">Uncharacterized protein</fullName>
    </submittedName>
</protein>
<feature type="compositionally biased region" description="Basic and acidic residues" evidence="1">
    <location>
        <begin position="290"/>
        <end position="315"/>
    </location>
</feature>
<organism evidence="2 3">
    <name type="scientific">Coleophoma crateriformis</name>
    <dbReference type="NCBI Taxonomy" id="565419"/>
    <lineage>
        <taxon>Eukaryota</taxon>
        <taxon>Fungi</taxon>
        <taxon>Dikarya</taxon>
        <taxon>Ascomycota</taxon>
        <taxon>Pezizomycotina</taxon>
        <taxon>Leotiomycetes</taxon>
        <taxon>Helotiales</taxon>
        <taxon>Dermateaceae</taxon>
        <taxon>Coleophoma</taxon>
    </lineage>
</organism>
<dbReference type="EMBL" id="PDLN01000002">
    <property type="protein sequence ID" value="RDW92605.1"/>
    <property type="molecule type" value="Genomic_DNA"/>
</dbReference>
<keyword evidence="3" id="KW-1185">Reference proteome</keyword>
<evidence type="ECO:0000313" key="2">
    <source>
        <dbReference type="EMBL" id="RDW92605.1"/>
    </source>
</evidence>
<evidence type="ECO:0000313" key="3">
    <source>
        <dbReference type="Proteomes" id="UP000256328"/>
    </source>
</evidence>
<dbReference type="PANTHER" id="PTHR37540">
    <property type="entry name" value="TRANSCRIPTION FACTOR (ACR-2), PUTATIVE-RELATED-RELATED"/>
    <property type="match status" value="1"/>
</dbReference>
<dbReference type="Proteomes" id="UP000256328">
    <property type="component" value="Unassembled WGS sequence"/>
</dbReference>
<reference evidence="2 3" key="1">
    <citation type="journal article" date="2018" name="IMA Fungus">
        <title>IMA Genome-F 9: Draft genome sequence of Annulohypoxylon stygium, Aspergillus mulundensis, Berkeleyomyces basicola (syn. Thielaviopsis basicola), Ceratocystis smalleyi, two Cercospora beticola strains, Coleophoma cylindrospora, Fusarium fracticaudum, Phialophora cf. hyalina, and Morchella septimelata.</title>
        <authorList>
            <person name="Wingfield B.D."/>
            <person name="Bills G.F."/>
            <person name="Dong Y."/>
            <person name="Huang W."/>
            <person name="Nel W.J."/>
            <person name="Swalarsk-Parry B.S."/>
            <person name="Vaghefi N."/>
            <person name="Wilken P.M."/>
            <person name="An Z."/>
            <person name="de Beer Z.W."/>
            <person name="De Vos L."/>
            <person name="Chen L."/>
            <person name="Duong T.A."/>
            <person name="Gao Y."/>
            <person name="Hammerbacher A."/>
            <person name="Kikkert J.R."/>
            <person name="Li Y."/>
            <person name="Li H."/>
            <person name="Li K."/>
            <person name="Li Q."/>
            <person name="Liu X."/>
            <person name="Ma X."/>
            <person name="Naidoo K."/>
            <person name="Pethybridge S.J."/>
            <person name="Sun J."/>
            <person name="Steenkamp E.T."/>
            <person name="van der Nest M.A."/>
            <person name="van Wyk S."/>
            <person name="Wingfield M.J."/>
            <person name="Xiong C."/>
            <person name="Yue Q."/>
            <person name="Zhang X."/>
        </authorList>
    </citation>
    <scope>NUCLEOTIDE SEQUENCE [LARGE SCALE GENOMIC DNA]</scope>
    <source>
        <strain evidence="2 3">BP5796</strain>
    </source>
</reference>
<dbReference type="OrthoDB" id="4158087at2759"/>
<gene>
    <name evidence="2" type="ORF">BP5796_01999</name>
</gene>
<dbReference type="AlphaFoldDB" id="A0A3D8T211"/>
<accession>A0A3D8T211</accession>